<dbReference type="InterPro" id="IPR050309">
    <property type="entry name" value="Type-B_Carboxylest/Lipase"/>
</dbReference>
<evidence type="ECO:0000259" key="2">
    <source>
        <dbReference type="Pfam" id="PF00135"/>
    </source>
</evidence>
<dbReference type="PROSITE" id="PS51257">
    <property type="entry name" value="PROKAR_LIPOPROTEIN"/>
    <property type="match status" value="1"/>
</dbReference>
<dbReference type="Gene3D" id="3.40.50.1820">
    <property type="entry name" value="alpha/beta hydrolase"/>
    <property type="match status" value="1"/>
</dbReference>
<sequence length="696" mass="75704">MTMFSRSALAVLISLSLAACGGDDDKSGGNQPVPEVPAVEPLPPQQITVQIGDHSLTAMKESVVVDDIEGEAARVELEAFKGIPYANAVRFEHSQLNALDTVTDATEFGNACPQNRDTIQAQSEDCLNLNIWRPEDTAASAALPVYVFIHGGDFEVGSGADPLVQADNVVAQGALDGKPFIAVTINYRLGILGSYWLDGTKMPEGGNFGLGDQKRALQWVNENIDLFGGDPDNVTLIGQEAGAMSVGILQQSQTQENIAGTYFQRAIMQSNAYGFDYKSYGQAQTFSQKLAQYSEALHQNDTELAELTLEQLMQVQAKATGLLHTVGAWSGIDCIDTDDLVGSGLCFAGKLDSEMTPQHHLKPFAPYVEYRAKGFLKPEISGHHLTTQPAQTEYTVPTVVGFNSNDGATTSFLPSLTSLIPTIIELIKEMNNAPEGTEPSAQAIQTWLASQDNLDQLEQRLMQLTPEQVTTQVELGDILPGSAYEAIVKFFFGLGNGELANQLFALTDYAPNNESNLSGAVANMAQFGQLTNDLLFSGPARIKAKQSSDKGQVATSLYQFDYKPSFNSWTVYNEGETIHPGDMFRSTSCLGKICTGAELPFIFNKPYNLAGSQVKPSIKDTLLMNKMSRIWFSDELFADYQYDTATDNVLSINKDGEISTITDWDAQQNVGVDPELRKGRLTGLEQLGLIMSYFDK</sequence>
<name>A0AAC9XPN4_9GAMM</name>
<dbReference type="InterPro" id="IPR029058">
    <property type="entry name" value="AB_hydrolase_fold"/>
</dbReference>
<evidence type="ECO:0000256" key="1">
    <source>
        <dbReference type="SAM" id="SignalP"/>
    </source>
</evidence>
<dbReference type="AlphaFoldDB" id="A0AAC9XPN4"/>
<dbReference type="SUPFAM" id="SSF53474">
    <property type="entry name" value="alpha/beta-Hydrolases"/>
    <property type="match status" value="1"/>
</dbReference>
<dbReference type="Proteomes" id="UP000198233">
    <property type="component" value="Chromosome"/>
</dbReference>
<protein>
    <submittedName>
        <fullName evidence="3">Para-nitrobenzyl esterase</fullName>
    </submittedName>
</protein>
<feature type="chain" id="PRO_5042201207" evidence="1">
    <location>
        <begin position="22"/>
        <end position="696"/>
    </location>
</feature>
<reference evidence="3 4" key="1">
    <citation type="submission" date="2017-06" db="EMBL/GenBank/DDBJ databases">
        <title>Complete genome sequence of Shewanella marisflavi EP1 associated with anaerobic 2,4-dinitrotoluene reduction and salt tolerance.</title>
        <authorList>
            <person name="Huang J."/>
        </authorList>
    </citation>
    <scope>NUCLEOTIDE SEQUENCE [LARGE SCALE GENOMIC DNA]</scope>
    <source>
        <strain evidence="3 4">EP1</strain>
    </source>
</reference>
<dbReference type="PANTHER" id="PTHR11559">
    <property type="entry name" value="CARBOXYLESTERASE"/>
    <property type="match status" value="1"/>
</dbReference>
<evidence type="ECO:0000313" key="4">
    <source>
        <dbReference type="Proteomes" id="UP000198233"/>
    </source>
</evidence>
<evidence type="ECO:0000313" key="3">
    <source>
        <dbReference type="EMBL" id="ASJ98241.1"/>
    </source>
</evidence>
<accession>A0AAC9XPN4</accession>
<dbReference type="RefSeq" id="WP_088905633.1">
    <property type="nucleotide sequence ID" value="NZ_CP022272.1"/>
</dbReference>
<gene>
    <name evidence="3" type="ORF">CFF01_17505</name>
</gene>
<dbReference type="KEGG" id="smav:CFF01_17505"/>
<dbReference type="InterPro" id="IPR002018">
    <property type="entry name" value="CarbesteraseB"/>
</dbReference>
<feature type="domain" description="Carboxylesterase type B" evidence="2">
    <location>
        <begin position="74"/>
        <end position="632"/>
    </location>
</feature>
<feature type="signal peptide" evidence="1">
    <location>
        <begin position="1"/>
        <end position="21"/>
    </location>
</feature>
<keyword evidence="1" id="KW-0732">Signal</keyword>
<proteinExistence type="predicted"/>
<dbReference type="Pfam" id="PF00135">
    <property type="entry name" value="COesterase"/>
    <property type="match status" value="1"/>
</dbReference>
<organism evidence="3 4">
    <name type="scientific">Shewanella marisflavi</name>
    <dbReference type="NCBI Taxonomy" id="260364"/>
    <lineage>
        <taxon>Bacteria</taxon>
        <taxon>Pseudomonadati</taxon>
        <taxon>Pseudomonadota</taxon>
        <taxon>Gammaproteobacteria</taxon>
        <taxon>Alteromonadales</taxon>
        <taxon>Shewanellaceae</taxon>
        <taxon>Shewanella</taxon>
    </lineage>
</organism>
<dbReference type="EMBL" id="CP022272">
    <property type="protein sequence ID" value="ASJ98241.1"/>
    <property type="molecule type" value="Genomic_DNA"/>
</dbReference>